<feature type="transmembrane region" description="Helical" evidence="6">
    <location>
        <begin position="16"/>
        <end position="39"/>
    </location>
</feature>
<evidence type="ECO:0000256" key="2">
    <source>
        <dbReference type="ARBA" id="ARBA00007524"/>
    </source>
</evidence>
<dbReference type="InterPro" id="IPR038330">
    <property type="entry name" value="TspO/MBR-related_sf"/>
</dbReference>
<dbReference type="FunFam" id="1.20.1260.100:FF:000001">
    <property type="entry name" value="translocator protein 2"/>
    <property type="match status" value="1"/>
</dbReference>
<evidence type="ECO:0000313" key="8">
    <source>
        <dbReference type="Proteomes" id="UP000318017"/>
    </source>
</evidence>
<protein>
    <submittedName>
        <fullName evidence="7">TspO/MBR family protein</fullName>
    </submittedName>
</protein>
<dbReference type="KEGG" id="ahel:Q31a_08580"/>
<feature type="transmembrane region" description="Helical" evidence="6">
    <location>
        <begin position="93"/>
        <end position="111"/>
    </location>
</feature>
<keyword evidence="4 6" id="KW-1133">Transmembrane helix</keyword>
<dbReference type="GO" id="GO:0033013">
    <property type="term" value="P:tetrapyrrole metabolic process"/>
    <property type="evidence" value="ECO:0007669"/>
    <property type="project" value="UniProtKB-ARBA"/>
</dbReference>
<dbReference type="PIRSF" id="PIRSF005859">
    <property type="entry name" value="PBR"/>
    <property type="match status" value="1"/>
</dbReference>
<keyword evidence="5 6" id="KW-0472">Membrane</keyword>
<comment type="similarity">
    <text evidence="2">Belongs to the TspO/BZRP family.</text>
</comment>
<sequence length="169" mass="18880">MTANEPRADTRAQSMYTVLGLAVCIAICLGAAGLGAIATTPEIDDWYKTLAKPSWNPPAYLFGPVWTTLFVMMAIAAWLVWKPAGLQAAKRPLCLFTLQLVLNVAWSWVFFHFHQPGWAFVEIVILWIAIFATTVAFFRRSKLAGGLLLPYLAWVTFASVLNFTIWQLN</sequence>
<dbReference type="CDD" id="cd15904">
    <property type="entry name" value="TSPO_MBR"/>
    <property type="match status" value="1"/>
</dbReference>
<feature type="transmembrane region" description="Helical" evidence="6">
    <location>
        <begin position="117"/>
        <end position="138"/>
    </location>
</feature>
<dbReference type="RefSeq" id="WP_231691055.1">
    <property type="nucleotide sequence ID" value="NZ_CP036298.1"/>
</dbReference>
<evidence type="ECO:0000313" key="7">
    <source>
        <dbReference type="EMBL" id="QDV22572.1"/>
    </source>
</evidence>
<evidence type="ECO:0000256" key="3">
    <source>
        <dbReference type="ARBA" id="ARBA00022692"/>
    </source>
</evidence>
<dbReference type="EMBL" id="CP036298">
    <property type="protein sequence ID" value="QDV22572.1"/>
    <property type="molecule type" value="Genomic_DNA"/>
</dbReference>
<reference evidence="7 8" key="1">
    <citation type="submission" date="2019-02" db="EMBL/GenBank/DDBJ databases">
        <title>Deep-cultivation of Planctomycetes and their phenomic and genomic characterization uncovers novel biology.</title>
        <authorList>
            <person name="Wiegand S."/>
            <person name="Jogler M."/>
            <person name="Boedeker C."/>
            <person name="Pinto D."/>
            <person name="Vollmers J."/>
            <person name="Rivas-Marin E."/>
            <person name="Kohn T."/>
            <person name="Peeters S.H."/>
            <person name="Heuer A."/>
            <person name="Rast P."/>
            <person name="Oberbeckmann S."/>
            <person name="Bunk B."/>
            <person name="Jeske O."/>
            <person name="Meyerdierks A."/>
            <person name="Storesund J.E."/>
            <person name="Kallscheuer N."/>
            <person name="Luecker S."/>
            <person name="Lage O.M."/>
            <person name="Pohl T."/>
            <person name="Merkel B.J."/>
            <person name="Hornburger P."/>
            <person name="Mueller R.-W."/>
            <person name="Bruemmer F."/>
            <person name="Labrenz M."/>
            <person name="Spormann A.M."/>
            <person name="Op den Camp H."/>
            <person name="Overmann J."/>
            <person name="Amann R."/>
            <person name="Jetten M.S.M."/>
            <person name="Mascher T."/>
            <person name="Medema M.H."/>
            <person name="Devos D.P."/>
            <person name="Kaster A.-K."/>
            <person name="Ovreas L."/>
            <person name="Rohde M."/>
            <person name="Galperin M.Y."/>
            <person name="Jogler C."/>
        </authorList>
    </citation>
    <scope>NUCLEOTIDE SEQUENCE [LARGE SCALE GENOMIC DNA]</scope>
    <source>
        <strain evidence="7 8">Q31a</strain>
    </source>
</reference>
<dbReference type="Gene3D" id="1.20.1260.100">
    <property type="entry name" value="TspO/MBR protein"/>
    <property type="match status" value="1"/>
</dbReference>
<dbReference type="GO" id="GO:0016020">
    <property type="term" value="C:membrane"/>
    <property type="evidence" value="ECO:0007669"/>
    <property type="project" value="UniProtKB-SubCell"/>
</dbReference>
<dbReference type="PANTHER" id="PTHR10057">
    <property type="entry name" value="PERIPHERAL-TYPE BENZODIAZEPINE RECEPTOR"/>
    <property type="match status" value="1"/>
</dbReference>
<dbReference type="AlphaFoldDB" id="A0A518G1V8"/>
<dbReference type="Proteomes" id="UP000318017">
    <property type="component" value="Chromosome"/>
</dbReference>
<comment type="subcellular location">
    <subcellularLocation>
        <location evidence="1">Membrane</location>
        <topology evidence="1">Multi-pass membrane protein</topology>
    </subcellularLocation>
</comment>
<dbReference type="InterPro" id="IPR004307">
    <property type="entry name" value="TspO_MBR"/>
</dbReference>
<accession>A0A518G1V8</accession>
<feature type="transmembrane region" description="Helical" evidence="6">
    <location>
        <begin position="59"/>
        <end position="81"/>
    </location>
</feature>
<feature type="transmembrane region" description="Helical" evidence="6">
    <location>
        <begin position="145"/>
        <end position="166"/>
    </location>
</feature>
<keyword evidence="3 6" id="KW-0812">Transmembrane</keyword>
<name>A0A518G1V8_9BACT</name>
<organism evidence="7 8">
    <name type="scientific">Aureliella helgolandensis</name>
    <dbReference type="NCBI Taxonomy" id="2527968"/>
    <lineage>
        <taxon>Bacteria</taxon>
        <taxon>Pseudomonadati</taxon>
        <taxon>Planctomycetota</taxon>
        <taxon>Planctomycetia</taxon>
        <taxon>Pirellulales</taxon>
        <taxon>Pirellulaceae</taxon>
        <taxon>Aureliella</taxon>
    </lineage>
</organism>
<evidence type="ECO:0000256" key="4">
    <source>
        <dbReference type="ARBA" id="ARBA00022989"/>
    </source>
</evidence>
<dbReference type="Pfam" id="PF03073">
    <property type="entry name" value="TspO_MBR"/>
    <property type="match status" value="1"/>
</dbReference>
<evidence type="ECO:0000256" key="1">
    <source>
        <dbReference type="ARBA" id="ARBA00004141"/>
    </source>
</evidence>
<gene>
    <name evidence="7" type="ORF">Q31a_08580</name>
</gene>
<proteinExistence type="inferred from homology"/>
<evidence type="ECO:0000256" key="6">
    <source>
        <dbReference type="SAM" id="Phobius"/>
    </source>
</evidence>
<dbReference type="PANTHER" id="PTHR10057:SF0">
    <property type="entry name" value="TRANSLOCATOR PROTEIN"/>
    <property type="match status" value="1"/>
</dbReference>
<keyword evidence="8" id="KW-1185">Reference proteome</keyword>
<evidence type="ECO:0000256" key="5">
    <source>
        <dbReference type="ARBA" id="ARBA00023136"/>
    </source>
</evidence>